<dbReference type="AlphaFoldDB" id="A0AAW1JLX1"/>
<evidence type="ECO:0000256" key="4">
    <source>
        <dbReference type="ARBA" id="ARBA00023163"/>
    </source>
</evidence>
<evidence type="ECO:0000313" key="8">
    <source>
        <dbReference type="Proteomes" id="UP001443914"/>
    </source>
</evidence>
<reference evidence="7" key="1">
    <citation type="submission" date="2024-03" db="EMBL/GenBank/DDBJ databases">
        <title>WGS assembly of Saponaria officinalis var. Norfolk2.</title>
        <authorList>
            <person name="Jenkins J."/>
            <person name="Shu S."/>
            <person name="Grimwood J."/>
            <person name="Barry K."/>
            <person name="Goodstein D."/>
            <person name="Schmutz J."/>
            <person name="Leebens-Mack J."/>
            <person name="Osbourn A."/>
        </authorList>
    </citation>
    <scope>NUCLEOTIDE SEQUENCE [LARGE SCALE GENOMIC DNA]</scope>
    <source>
        <strain evidence="7">JIC</strain>
    </source>
</reference>
<keyword evidence="5" id="KW-0539">Nucleus</keyword>
<dbReference type="InterPro" id="IPR002100">
    <property type="entry name" value="TF_MADSbox"/>
</dbReference>
<evidence type="ECO:0000259" key="6">
    <source>
        <dbReference type="PROSITE" id="PS50066"/>
    </source>
</evidence>
<comment type="caution">
    <text evidence="7">The sequence shown here is derived from an EMBL/GenBank/DDBJ whole genome shotgun (WGS) entry which is preliminary data.</text>
</comment>
<feature type="domain" description="MADS-box" evidence="6">
    <location>
        <begin position="6"/>
        <end position="51"/>
    </location>
</feature>
<dbReference type="GO" id="GO:0005634">
    <property type="term" value="C:nucleus"/>
    <property type="evidence" value="ECO:0007669"/>
    <property type="project" value="UniProtKB-SubCell"/>
</dbReference>
<keyword evidence="8" id="KW-1185">Reference proteome</keyword>
<dbReference type="PROSITE" id="PS50066">
    <property type="entry name" value="MADS_BOX_2"/>
    <property type="match status" value="1"/>
</dbReference>
<evidence type="ECO:0000313" key="7">
    <source>
        <dbReference type="EMBL" id="KAK9705210.1"/>
    </source>
</evidence>
<dbReference type="SMART" id="SM00432">
    <property type="entry name" value="MADS"/>
    <property type="match status" value="1"/>
</dbReference>
<evidence type="ECO:0000256" key="5">
    <source>
        <dbReference type="ARBA" id="ARBA00023242"/>
    </source>
</evidence>
<dbReference type="EMBL" id="JBDFQZ010000007">
    <property type="protein sequence ID" value="KAK9705210.1"/>
    <property type="molecule type" value="Genomic_DNA"/>
</dbReference>
<dbReference type="Gene3D" id="3.40.1810.10">
    <property type="entry name" value="Transcription factor, MADS-box"/>
    <property type="match status" value="1"/>
</dbReference>
<keyword evidence="3" id="KW-0238">DNA-binding</keyword>
<evidence type="ECO:0000256" key="3">
    <source>
        <dbReference type="ARBA" id="ARBA00023125"/>
    </source>
</evidence>
<accession>A0AAW1JLX1</accession>
<dbReference type="GO" id="GO:0046983">
    <property type="term" value="F:protein dimerization activity"/>
    <property type="evidence" value="ECO:0007669"/>
    <property type="project" value="InterPro"/>
</dbReference>
<proteinExistence type="predicted"/>
<dbReference type="Proteomes" id="UP001443914">
    <property type="component" value="Unassembled WGS sequence"/>
</dbReference>
<dbReference type="Pfam" id="PF00319">
    <property type="entry name" value="SRF-TF"/>
    <property type="match status" value="1"/>
</dbReference>
<keyword evidence="4" id="KW-0804">Transcription</keyword>
<evidence type="ECO:0000256" key="1">
    <source>
        <dbReference type="ARBA" id="ARBA00004123"/>
    </source>
</evidence>
<dbReference type="SUPFAM" id="SSF55455">
    <property type="entry name" value="SRF-like"/>
    <property type="match status" value="1"/>
</dbReference>
<comment type="subcellular location">
    <subcellularLocation>
        <location evidence="1">Nucleus</location>
    </subcellularLocation>
</comment>
<protein>
    <recommendedName>
        <fullName evidence="6">MADS-box domain-containing protein</fullName>
    </recommendedName>
</protein>
<evidence type="ECO:0000256" key="2">
    <source>
        <dbReference type="ARBA" id="ARBA00023015"/>
    </source>
</evidence>
<name>A0AAW1JLX1_SAPOF</name>
<gene>
    <name evidence="7" type="ORF">RND81_07G041100</name>
</gene>
<organism evidence="7 8">
    <name type="scientific">Saponaria officinalis</name>
    <name type="common">Common soapwort</name>
    <name type="synonym">Lychnis saponaria</name>
    <dbReference type="NCBI Taxonomy" id="3572"/>
    <lineage>
        <taxon>Eukaryota</taxon>
        <taxon>Viridiplantae</taxon>
        <taxon>Streptophyta</taxon>
        <taxon>Embryophyta</taxon>
        <taxon>Tracheophyta</taxon>
        <taxon>Spermatophyta</taxon>
        <taxon>Magnoliopsida</taxon>
        <taxon>eudicotyledons</taxon>
        <taxon>Gunneridae</taxon>
        <taxon>Pentapetalae</taxon>
        <taxon>Caryophyllales</taxon>
        <taxon>Caryophyllaceae</taxon>
        <taxon>Caryophylleae</taxon>
        <taxon>Saponaria</taxon>
    </lineage>
</organism>
<keyword evidence="2" id="KW-0805">Transcription regulation</keyword>
<dbReference type="InterPro" id="IPR036879">
    <property type="entry name" value="TF_MADSbox_sf"/>
</dbReference>
<sequence length="200" mass="23008">MAGKVINRRTTDYARKVSFNKRKKCLVKKLTEITTLYDVEGCAVIYDPAGEDEPEVFPANDISKVVSVISKFESLPETERAKKMLSQESYVMERIEKAGDQLQKLQAQNQEKKVSDLWFDDWDLHNLDKLNARNLRQIDQYIEDVRAEENPRLPVPDVMQQLEALYPTTMVLTTLQFGQNVFEEDVKPGSTSMNRTASDE</sequence>
<dbReference type="GO" id="GO:0003677">
    <property type="term" value="F:DNA binding"/>
    <property type="evidence" value="ECO:0007669"/>
    <property type="project" value="UniProtKB-KW"/>
</dbReference>